<reference evidence="3" key="1">
    <citation type="journal article" date="2010" name="Genome Biol.">
        <title>Genome sequence of the necrotrophic plant pathogen Pythium ultimum reveals original pathogenicity mechanisms and effector repertoire.</title>
        <authorList>
            <person name="Levesque C.A."/>
            <person name="Brouwer H."/>
            <person name="Cano L."/>
            <person name="Hamilton J.P."/>
            <person name="Holt C."/>
            <person name="Huitema E."/>
            <person name="Raffaele S."/>
            <person name="Robideau G.P."/>
            <person name="Thines M."/>
            <person name="Win J."/>
            <person name="Zerillo M.M."/>
            <person name="Beakes G.W."/>
            <person name="Boore J.L."/>
            <person name="Busam D."/>
            <person name="Dumas B."/>
            <person name="Ferriera S."/>
            <person name="Fuerstenberg S.I."/>
            <person name="Gachon C.M."/>
            <person name="Gaulin E."/>
            <person name="Govers F."/>
            <person name="Grenville-Briggs L."/>
            <person name="Horner N."/>
            <person name="Hostetler J."/>
            <person name="Jiang R.H."/>
            <person name="Johnson J."/>
            <person name="Krajaejun T."/>
            <person name="Lin H."/>
            <person name="Meijer H.J."/>
            <person name="Moore B."/>
            <person name="Morris P."/>
            <person name="Phuntmart V."/>
            <person name="Puiu D."/>
            <person name="Shetty J."/>
            <person name="Stajich J.E."/>
            <person name="Tripathy S."/>
            <person name="Wawra S."/>
            <person name="van West P."/>
            <person name="Whitty B.R."/>
            <person name="Coutinho P.M."/>
            <person name="Henrissat B."/>
            <person name="Martin F."/>
            <person name="Thomas P.D."/>
            <person name="Tyler B.M."/>
            <person name="De Vries R.P."/>
            <person name="Kamoun S."/>
            <person name="Yandell M."/>
            <person name="Tisserat N."/>
            <person name="Buell C.R."/>
        </authorList>
    </citation>
    <scope>NUCLEOTIDE SEQUENCE</scope>
    <source>
        <strain evidence="3">DAOM:BR144</strain>
    </source>
</reference>
<dbReference type="Proteomes" id="UP000019132">
    <property type="component" value="Unassembled WGS sequence"/>
</dbReference>
<dbReference type="EMBL" id="GL376626">
    <property type="status" value="NOT_ANNOTATED_CDS"/>
    <property type="molecule type" value="Genomic_DNA"/>
</dbReference>
<dbReference type="EnsemblProtists" id="PYU1_T001298">
    <property type="protein sequence ID" value="PYU1_T001298"/>
    <property type="gene ID" value="PYU1_G001298"/>
</dbReference>
<keyword evidence="3" id="KW-1185">Reference proteome</keyword>
<evidence type="ECO:0000256" key="1">
    <source>
        <dbReference type="SAM" id="MobiDB-lite"/>
    </source>
</evidence>
<dbReference type="VEuPathDB" id="FungiDB:PYU1_G001298"/>
<protein>
    <submittedName>
        <fullName evidence="2">Uncharacterized protein</fullName>
    </submittedName>
</protein>
<dbReference type="HOGENOM" id="CLU_1047577_0_0_1"/>
<evidence type="ECO:0000313" key="2">
    <source>
        <dbReference type="EnsemblProtists" id="PYU1_T001298"/>
    </source>
</evidence>
<dbReference type="InParanoid" id="K3W8K7"/>
<name>K3W8K7_GLOUD</name>
<reference evidence="3" key="2">
    <citation type="submission" date="2010-04" db="EMBL/GenBank/DDBJ databases">
        <authorList>
            <person name="Buell R."/>
            <person name="Hamilton J."/>
            <person name="Hostetler J."/>
        </authorList>
    </citation>
    <scope>NUCLEOTIDE SEQUENCE [LARGE SCALE GENOMIC DNA]</scope>
    <source>
        <strain evidence="3">DAOM:BR144</strain>
    </source>
</reference>
<feature type="region of interest" description="Disordered" evidence="1">
    <location>
        <begin position="85"/>
        <end position="165"/>
    </location>
</feature>
<accession>K3W8K7</accession>
<dbReference type="AlphaFoldDB" id="K3W8K7"/>
<feature type="compositionally biased region" description="Basic and acidic residues" evidence="1">
    <location>
        <begin position="90"/>
        <end position="106"/>
    </location>
</feature>
<evidence type="ECO:0000313" key="3">
    <source>
        <dbReference type="Proteomes" id="UP000019132"/>
    </source>
</evidence>
<proteinExistence type="predicted"/>
<sequence>MLGDKLLCGYHDVETISNDEEPDLMSKAKVASTLESRSSFRDDGPAAESIAARCRYKTGRCTNARVVKPNGTLLLLCEFHRSQQNRTKKRSDMKYRQDRAKKRLVERQQATKSRDPAKPQTNTTSGGISEEKSMEPAHASTSKTNRRHRRTCQESPRSPGRPEKLKSLGNLFQYSECEFFSEVTSPADKLHHDRSFFYSSSSVRDSKHYKHHHYHPFRTTTIHSSELHIDLEYSDTEATDSATTEPIASGVDVTSSVFPLCMSPLDSVLRWREVVHWQPDDVQLLEYFIL</sequence>
<organism evidence="2 3">
    <name type="scientific">Globisporangium ultimum (strain ATCC 200006 / CBS 805.95 / DAOM BR144)</name>
    <name type="common">Pythium ultimum</name>
    <dbReference type="NCBI Taxonomy" id="431595"/>
    <lineage>
        <taxon>Eukaryota</taxon>
        <taxon>Sar</taxon>
        <taxon>Stramenopiles</taxon>
        <taxon>Oomycota</taxon>
        <taxon>Peronosporomycetes</taxon>
        <taxon>Pythiales</taxon>
        <taxon>Pythiaceae</taxon>
        <taxon>Globisporangium</taxon>
    </lineage>
</organism>
<reference evidence="2" key="3">
    <citation type="submission" date="2015-02" db="UniProtKB">
        <authorList>
            <consortium name="EnsemblProtists"/>
        </authorList>
    </citation>
    <scope>IDENTIFICATION</scope>
    <source>
        <strain evidence="2">DAOM BR144</strain>
    </source>
</reference>
<dbReference type="eggNOG" id="ENOG502SBHB">
    <property type="taxonomic scope" value="Eukaryota"/>
</dbReference>